<dbReference type="PANTHER" id="PTHR34142">
    <property type="entry name" value="ENDO-BETA-1,4-GLUCANASE A"/>
    <property type="match status" value="1"/>
</dbReference>
<dbReference type="GO" id="GO:0000272">
    <property type="term" value="P:polysaccharide catabolic process"/>
    <property type="evidence" value="ECO:0007669"/>
    <property type="project" value="InterPro"/>
</dbReference>
<accession>A0A914CZB1</accession>
<sequence>MSLFWSTSSDSRYYNQETLTHLKAQWNSNIVRIPMAVENGGYVNNSQVEYGKVKAVIEGAISVGMYVIVDWHTERADLYVDEATKFFSNISKTYGSNPHIIYEIWNEPNRFVNWTMIKSYAQQVIPAIRANDPNNIIIVGTPIFSQLVNEAADDPLSFPNIAYTLHYYAGSHKQELRDIATYAINKSLPIFVTEYGVVNYTENGPIYPYESKIWWNFLDENKISYVNWAVSNNDPTWNPFNTGAGAFVENTTPEQVGYPSRWSISGKFVNAKYQNYDQGFKGYPTYAYNNSCAVLNQNSGSWTNQDCGAVLTDSTCYICGLGL</sequence>
<protein>
    <submittedName>
        <fullName evidence="7">Glycoside hydrolase family 5 domain-containing protein</fullName>
    </submittedName>
</protein>
<keyword evidence="2 4" id="KW-0378">Hydrolase</keyword>
<dbReference type="SUPFAM" id="SSF51445">
    <property type="entry name" value="(Trans)glycosidases"/>
    <property type="match status" value="1"/>
</dbReference>
<evidence type="ECO:0000256" key="1">
    <source>
        <dbReference type="ARBA" id="ARBA00005641"/>
    </source>
</evidence>
<name>A0A914CZB1_9BILA</name>
<dbReference type="InterPro" id="IPR018087">
    <property type="entry name" value="Glyco_hydro_5_CS"/>
</dbReference>
<evidence type="ECO:0000313" key="7">
    <source>
        <dbReference type="WBParaSite" id="ACRNAN_scaffold1669.g22285.t1"/>
    </source>
</evidence>
<keyword evidence="6" id="KW-1185">Reference proteome</keyword>
<keyword evidence="3 4" id="KW-0326">Glycosidase</keyword>
<dbReference type="GO" id="GO:0004553">
    <property type="term" value="F:hydrolase activity, hydrolyzing O-glycosyl compounds"/>
    <property type="evidence" value="ECO:0007669"/>
    <property type="project" value="InterPro"/>
</dbReference>
<dbReference type="PANTHER" id="PTHR34142:SF1">
    <property type="entry name" value="GLYCOSIDE HYDROLASE FAMILY 5 DOMAIN-CONTAINING PROTEIN"/>
    <property type="match status" value="1"/>
</dbReference>
<evidence type="ECO:0000256" key="2">
    <source>
        <dbReference type="ARBA" id="ARBA00022801"/>
    </source>
</evidence>
<proteinExistence type="inferred from homology"/>
<evidence type="ECO:0000256" key="4">
    <source>
        <dbReference type="RuleBase" id="RU361153"/>
    </source>
</evidence>
<comment type="similarity">
    <text evidence="1 4">Belongs to the glycosyl hydrolase 5 (cellulase A) family.</text>
</comment>
<organism evidence="6 7">
    <name type="scientific">Acrobeloides nanus</name>
    <dbReference type="NCBI Taxonomy" id="290746"/>
    <lineage>
        <taxon>Eukaryota</taxon>
        <taxon>Metazoa</taxon>
        <taxon>Ecdysozoa</taxon>
        <taxon>Nematoda</taxon>
        <taxon>Chromadorea</taxon>
        <taxon>Rhabditida</taxon>
        <taxon>Tylenchina</taxon>
        <taxon>Cephalobomorpha</taxon>
        <taxon>Cephaloboidea</taxon>
        <taxon>Cephalobidae</taxon>
        <taxon>Acrobeloides</taxon>
    </lineage>
</organism>
<evidence type="ECO:0000256" key="3">
    <source>
        <dbReference type="ARBA" id="ARBA00023295"/>
    </source>
</evidence>
<dbReference type="AlphaFoldDB" id="A0A914CZB1"/>
<dbReference type="PROSITE" id="PS00659">
    <property type="entry name" value="GLYCOSYL_HYDROL_F5"/>
    <property type="match status" value="1"/>
</dbReference>
<dbReference type="Gene3D" id="3.20.20.80">
    <property type="entry name" value="Glycosidases"/>
    <property type="match status" value="1"/>
</dbReference>
<dbReference type="Pfam" id="PF00150">
    <property type="entry name" value="Cellulase"/>
    <property type="match status" value="1"/>
</dbReference>
<dbReference type="InterPro" id="IPR017853">
    <property type="entry name" value="GH"/>
</dbReference>
<evidence type="ECO:0000259" key="5">
    <source>
        <dbReference type="Pfam" id="PF00150"/>
    </source>
</evidence>
<dbReference type="Proteomes" id="UP000887540">
    <property type="component" value="Unplaced"/>
</dbReference>
<dbReference type="InterPro" id="IPR001547">
    <property type="entry name" value="Glyco_hydro_5"/>
</dbReference>
<reference evidence="7" key="1">
    <citation type="submission" date="2022-11" db="UniProtKB">
        <authorList>
            <consortium name="WormBaseParasite"/>
        </authorList>
    </citation>
    <scope>IDENTIFICATION</scope>
</reference>
<dbReference type="WBParaSite" id="ACRNAN_scaffold1669.g22285.t1">
    <property type="protein sequence ID" value="ACRNAN_scaffold1669.g22285.t1"/>
    <property type="gene ID" value="ACRNAN_scaffold1669.g22285"/>
</dbReference>
<feature type="domain" description="Glycoside hydrolase family 5" evidence="5">
    <location>
        <begin position="4"/>
        <end position="233"/>
    </location>
</feature>
<evidence type="ECO:0000313" key="6">
    <source>
        <dbReference type="Proteomes" id="UP000887540"/>
    </source>
</evidence>